<dbReference type="InterPro" id="IPR021454">
    <property type="entry name" value="DUF3105"/>
</dbReference>
<protein>
    <recommendedName>
        <fullName evidence="4">DUF3105 domain-containing protein</fullName>
    </recommendedName>
</protein>
<dbReference type="AlphaFoldDB" id="A0A1I1DKZ9"/>
<keyword evidence="1" id="KW-1133">Transmembrane helix</keyword>
<evidence type="ECO:0008006" key="4">
    <source>
        <dbReference type="Google" id="ProtNLM"/>
    </source>
</evidence>
<dbReference type="Proteomes" id="UP000198832">
    <property type="component" value="Unassembled WGS sequence"/>
</dbReference>
<evidence type="ECO:0000313" key="2">
    <source>
        <dbReference type="EMBL" id="SFB75537.1"/>
    </source>
</evidence>
<dbReference type="Pfam" id="PF11303">
    <property type="entry name" value="DUF3105"/>
    <property type="match status" value="1"/>
</dbReference>
<accession>A0A1I1DKZ9</accession>
<keyword evidence="1" id="KW-0472">Membrane</keyword>
<dbReference type="EMBL" id="FOLB01000001">
    <property type="protein sequence ID" value="SFB75537.1"/>
    <property type="molecule type" value="Genomic_DNA"/>
</dbReference>
<evidence type="ECO:0000313" key="3">
    <source>
        <dbReference type="Proteomes" id="UP000198832"/>
    </source>
</evidence>
<gene>
    <name evidence="2" type="ORF">SAMN04487968_101331</name>
</gene>
<keyword evidence="3" id="KW-1185">Reference proteome</keyword>
<feature type="transmembrane region" description="Helical" evidence="1">
    <location>
        <begin position="30"/>
        <end position="50"/>
    </location>
</feature>
<dbReference type="OrthoDB" id="9809840at2"/>
<organism evidence="2 3">
    <name type="scientific">Nocardioides terrae</name>
    <dbReference type="NCBI Taxonomy" id="574651"/>
    <lineage>
        <taxon>Bacteria</taxon>
        <taxon>Bacillati</taxon>
        <taxon>Actinomycetota</taxon>
        <taxon>Actinomycetes</taxon>
        <taxon>Propionibacteriales</taxon>
        <taxon>Nocardioidaceae</taxon>
        <taxon>Nocardioides</taxon>
    </lineage>
</organism>
<proteinExistence type="predicted"/>
<keyword evidence="1" id="KW-0812">Transmembrane</keyword>
<dbReference type="RefSeq" id="WP_091119412.1">
    <property type="nucleotide sequence ID" value="NZ_FOLB01000001.1"/>
</dbReference>
<name>A0A1I1DKZ9_9ACTN</name>
<evidence type="ECO:0000256" key="1">
    <source>
        <dbReference type="SAM" id="Phobius"/>
    </source>
</evidence>
<dbReference type="STRING" id="574651.SAMN04487968_101331"/>
<reference evidence="2 3" key="1">
    <citation type="submission" date="2016-10" db="EMBL/GenBank/DDBJ databases">
        <authorList>
            <person name="de Groot N.N."/>
        </authorList>
    </citation>
    <scope>NUCLEOTIDE SEQUENCE [LARGE SCALE GENOMIC DNA]</scope>
    <source>
        <strain evidence="2 3">CGMCC 1.7056</strain>
    </source>
</reference>
<sequence>MAKKTAAQNNRRAVIDDIRKKQKGADRRRGFAIVGVCAVVAILIVGAAAFRPVKDWWDERKFNDVNLAEVGAPASACDKITTKKADGNQQHVPSGTPVDYTTTPPAFGPHWNEAGLAPVPMEKKFYAWGERPELEALVHNLEHGYTIVWYDKTANDDGSEIAALRAIGSKFPGDSNMRYKLKIVPWLPSDEGGKKFPEGKHIAITHWSAGGDGQTDATKQVGVFQYCSSVSGTALKDFMTKYPYTDSPEPLAM</sequence>